<keyword evidence="9" id="KW-1185">Reference proteome</keyword>
<dbReference type="VEuPathDB" id="VectorBase:SSCA001215"/>
<dbReference type="EMBL" id="JXLN01012673">
    <property type="protein sequence ID" value="KPM08766.1"/>
    <property type="molecule type" value="Genomic_DNA"/>
</dbReference>
<evidence type="ECO:0000313" key="7">
    <source>
        <dbReference type="EMBL" id="KPM08766.1"/>
    </source>
</evidence>
<evidence type="ECO:0000313" key="9">
    <source>
        <dbReference type="Proteomes" id="UP000070412"/>
    </source>
</evidence>
<reference evidence="8" key="4">
    <citation type="submission" date="2022-06" db="UniProtKB">
        <authorList>
            <consortium name="EnsemblMetazoa"/>
        </authorList>
    </citation>
    <scope>IDENTIFICATION</scope>
</reference>
<reference evidence="6" key="3">
    <citation type="submission" date="2020-01" db="EMBL/GenBank/DDBJ databases">
        <authorList>
            <person name="Korhonen P.K.K."/>
            <person name="Guangxu M.G."/>
            <person name="Wang T.W."/>
            <person name="Stroehlein A.J.S."/>
            <person name="Young N.D."/>
            <person name="Ang C.-S.A."/>
            <person name="Fernando D.W.F."/>
            <person name="Lu H.L."/>
            <person name="Taylor S.T."/>
            <person name="Ehtesham M.E.M."/>
            <person name="Najaraj S.H.N."/>
            <person name="Harsha G.H.G."/>
            <person name="Madugundu A.M."/>
            <person name="Renuse S.R."/>
            <person name="Holt D.H."/>
            <person name="Pandey A.P."/>
            <person name="Papenfuss A.P."/>
            <person name="Gasser R.B.G."/>
            <person name="Fischer K.F."/>
        </authorList>
    </citation>
    <scope>NUCLEOTIDE SEQUENCE</scope>
    <source>
        <strain evidence="6">SSS_KF_BRIS2020</strain>
    </source>
</reference>
<sequence length="382" mass="43575">MFINPYITYPQRSSLHYHFGRRAAIGEKHEHMFLRVIGKAMQYYRIWIYSCNAALFIGTFIYLIAFLTVITDSKLSLFQNIRLYHPSFIYAYLAIFIQGGLVQAIGCLGALKLNVNYLHLYLGTMSILVCGDAIVGVVWALRYKNITINLKDDLKNQIFKEYETNQELQNVWNNIQADWNCCGVDGPYDYNESSWALQFLPLEPLYYVLPLSCCHPEEPTFGSPHNECITRMNEHVYSKGCYDDIYYWLQSSTDLLLVLGFCVITFIKLCFLFLLRSEIKEMIEKIKVIKGESETNGLGLPFQDLEAYLPRPSMQQDSLLNPSSTNATSQGTYRGNSITERCHCRLGVNTNLVNTMSGSRTILSISTANLTGGCHSKKHSLV</sequence>
<evidence type="ECO:0000256" key="2">
    <source>
        <dbReference type="ARBA" id="ARBA00022692"/>
    </source>
</evidence>
<dbReference type="AlphaFoldDB" id="A0A132ACP6"/>
<feature type="transmembrane region" description="Helical" evidence="5">
    <location>
        <begin position="46"/>
        <end position="69"/>
    </location>
</feature>
<name>A0A132ACP6_SARSC</name>
<feature type="transmembrane region" description="Helical" evidence="5">
    <location>
        <begin position="89"/>
        <end position="111"/>
    </location>
</feature>
<dbReference type="Proteomes" id="UP000616769">
    <property type="component" value="Unassembled WGS sequence"/>
</dbReference>
<proteinExistence type="predicted"/>
<evidence type="ECO:0000313" key="6">
    <source>
        <dbReference type="EMBL" id="KAF7493548.1"/>
    </source>
</evidence>
<reference evidence="9" key="2">
    <citation type="journal article" date="2020" name="PLoS Negl. Trop. Dis.">
        <title>High-quality nuclear genome for Sarcoptes scabiei-A critical resource for a neglected parasite.</title>
        <authorList>
            <person name="Korhonen P.K."/>
            <person name="Gasser R.B."/>
            <person name="Ma G."/>
            <person name="Wang T."/>
            <person name="Stroehlein A.J."/>
            <person name="Young N.D."/>
            <person name="Ang C.S."/>
            <person name="Fernando D.D."/>
            <person name="Lu H.C."/>
            <person name="Taylor S."/>
            <person name="Reynolds S.L."/>
            <person name="Mofiz E."/>
            <person name="Najaraj S.H."/>
            <person name="Gowda H."/>
            <person name="Madugundu A."/>
            <person name="Renuse S."/>
            <person name="Holt D."/>
            <person name="Pandey A."/>
            <person name="Papenfuss A.T."/>
            <person name="Fischer K."/>
        </authorList>
    </citation>
    <scope>NUCLEOTIDE SEQUENCE [LARGE SCALE GENOMIC DNA]</scope>
</reference>
<evidence type="ECO:0000313" key="10">
    <source>
        <dbReference type="Proteomes" id="UP000616769"/>
    </source>
</evidence>
<keyword evidence="2 5" id="KW-0812">Transmembrane</keyword>
<dbReference type="PANTHER" id="PTHR19282:SF554">
    <property type="entry name" value="ANTIGEN, PUTATIVE-RELATED"/>
    <property type="match status" value="1"/>
</dbReference>
<organism evidence="7 10">
    <name type="scientific">Sarcoptes scabiei</name>
    <name type="common">Itch mite</name>
    <name type="synonym">Acarus scabiei</name>
    <dbReference type="NCBI Taxonomy" id="52283"/>
    <lineage>
        <taxon>Eukaryota</taxon>
        <taxon>Metazoa</taxon>
        <taxon>Ecdysozoa</taxon>
        <taxon>Arthropoda</taxon>
        <taxon>Chelicerata</taxon>
        <taxon>Arachnida</taxon>
        <taxon>Acari</taxon>
        <taxon>Acariformes</taxon>
        <taxon>Sarcoptiformes</taxon>
        <taxon>Astigmata</taxon>
        <taxon>Psoroptidia</taxon>
        <taxon>Sarcoptoidea</taxon>
        <taxon>Sarcoptidae</taxon>
        <taxon>Sarcoptinae</taxon>
        <taxon>Sarcoptes</taxon>
    </lineage>
</organism>
<gene>
    <name evidence="7" type="ORF">QR98_0072900</name>
    <name evidence="6" type="ORF">SSS_1726</name>
</gene>
<dbReference type="SUPFAM" id="SSF48652">
    <property type="entry name" value="Tetraspanin"/>
    <property type="match status" value="1"/>
</dbReference>
<evidence type="ECO:0000256" key="4">
    <source>
        <dbReference type="ARBA" id="ARBA00023136"/>
    </source>
</evidence>
<keyword evidence="4 5" id="KW-0472">Membrane</keyword>
<feature type="transmembrane region" description="Helical" evidence="5">
    <location>
        <begin position="118"/>
        <end position="141"/>
    </location>
</feature>
<dbReference type="Proteomes" id="UP000070412">
    <property type="component" value="Unassembled WGS sequence"/>
</dbReference>
<comment type="subcellular location">
    <subcellularLocation>
        <location evidence="1">Membrane</location>
        <topology evidence="1">Multi-pass membrane protein</topology>
    </subcellularLocation>
</comment>
<dbReference type="OrthoDB" id="10054572at2759"/>
<dbReference type="EnsemblMetazoa" id="SSS_1726s_mrna">
    <property type="protein sequence ID" value="KAF7493548.1"/>
    <property type="gene ID" value="SSS_1726"/>
</dbReference>
<dbReference type="GO" id="GO:0005886">
    <property type="term" value="C:plasma membrane"/>
    <property type="evidence" value="ECO:0007669"/>
    <property type="project" value="TreeGrafter"/>
</dbReference>
<dbReference type="Gene3D" id="1.10.1450.10">
    <property type="entry name" value="Tetraspanin"/>
    <property type="match status" value="1"/>
</dbReference>
<evidence type="ECO:0000313" key="8">
    <source>
        <dbReference type="EnsemblMetazoa" id="KAF7493548.1"/>
    </source>
</evidence>
<feature type="transmembrane region" description="Helical" evidence="5">
    <location>
        <begin position="255"/>
        <end position="275"/>
    </location>
</feature>
<dbReference type="InterPro" id="IPR008952">
    <property type="entry name" value="Tetraspanin_EC2_sf"/>
</dbReference>
<reference evidence="7 10" key="1">
    <citation type="journal article" date="2015" name="Parasit. Vectors">
        <title>Draft genome of the scabies mite.</title>
        <authorList>
            <person name="Rider S.D.Jr."/>
            <person name="Morgan M.S."/>
            <person name="Arlian L.G."/>
        </authorList>
    </citation>
    <scope>NUCLEOTIDE SEQUENCE [LARGE SCALE GENOMIC DNA]</scope>
    <source>
        <strain evidence="7">Arlian Lab</strain>
    </source>
</reference>
<dbReference type="Pfam" id="PF00335">
    <property type="entry name" value="Tetraspanin"/>
    <property type="match status" value="1"/>
</dbReference>
<accession>A0A132ACP6</accession>
<evidence type="ECO:0000256" key="1">
    <source>
        <dbReference type="ARBA" id="ARBA00004141"/>
    </source>
</evidence>
<dbReference type="PANTHER" id="PTHR19282">
    <property type="entry name" value="TETRASPANIN"/>
    <property type="match status" value="1"/>
</dbReference>
<evidence type="ECO:0000256" key="5">
    <source>
        <dbReference type="SAM" id="Phobius"/>
    </source>
</evidence>
<evidence type="ECO:0000256" key="3">
    <source>
        <dbReference type="ARBA" id="ARBA00022989"/>
    </source>
</evidence>
<keyword evidence="3 5" id="KW-1133">Transmembrane helix</keyword>
<dbReference type="InterPro" id="IPR018499">
    <property type="entry name" value="Tetraspanin/Peripherin"/>
</dbReference>
<protein>
    <submittedName>
        <fullName evidence="6">Tetraspanin-9</fullName>
    </submittedName>
    <submittedName>
        <fullName evidence="7">Tetraspanin-like protein 6</fullName>
    </submittedName>
</protein>
<dbReference type="EMBL" id="WVUK01000055">
    <property type="protein sequence ID" value="KAF7493548.1"/>
    <property type="molecule type" value="Genomic_DNA"/>
</dbReference>